<sequence>MISDRSEFRVQIRRLFMIMIRTSYKWICNHPFLLGFVGFLYYLHRYCPLLFAPLVTASPVLVCTFVLLGTILSFGEPNIPEIEKDPEIFHEAAPLRTEVSRDANVTVVDRGGDESFTVESFVGAEKVVLEDGNDDAERLVDNQFSEVEDDGRPFDYRPLVDETLDEIKRDTHVRFEEKAFILDVEKKGDREDEKLIENDGTGAEQSRTNGSLYERMDDQMDVSPVSPWRPMRHEEDEDDDADRDDSLDSGSDGAESSSPDASMTDIIPMLDELHPLLLSEAPTRGIVDGEGSDAASEGPHRSSSDEGMSSSDEGVESDVDSESHGEEGDNENEDEEEDEEEEDEEEKQEKKEDKDDESKSAIKWTEADQRNVMDLGSLELERNQRLENLIARRRARHNMRLMAERNLIDFDSADIPFNMPPISTARHNPFDVSYDSYDDMPIPGSAPSIMFARRNPFDLPYEPNEEKPDLKGDGFQEEFSSQQPKDPMFRRHESFSVGPSMLGGPRHDRLRPFFVLERLANEGTSYYPFERQLSEVSESKVSSIPDTESVCTVLEDDEKKVDENNADRETKIAKVDMVSDNDEENNHSASDHDEENSHSASDHDEEKSHSSEDSDFDEQADSKKLHHDVAEIVLGSGETHHEQSDMMEGETSDKGKLDEVSDSDSSLSEKEEKIRDISEDEAILISEQVVDLHEELGASSLPSFGELEINMARGVEDDYHHDEARAEESFITAHPSLDESAIHVLCGLGDGDHEEPVYDSSPPSGSRFPSFSSVSSDYKPDLPEKNGEEIEENEEKEREVYSESIGPEEIHSTSNETETRTSEVGENSMHVTGEASLVMREHLTPLEESPDVVHDIAETSVNKSVVEEIMYEEEEAQKQKDEVSPQTFNADIPIDSYASLSSGAVEYVETHSFNDEDVAQLEQEPVHSLVHDAEEETHNDQTMDIEVDSVNASAQNVGSEETSPSESDRELTWSDKSVVEQSSLEPGDDQVPTRAGPVTVVFSRNITFHEYHDAPEDTTELSCLTSDTSSSPTESPEYTTPMVGEGSRAEFFQEDIYEELDHVVERLEQLTDLHAISQSPPEIITEEADEIKEIDEGLLSELDSIGDFNVKEVVTDSEPGPSSIENAMNQAVVESMEKQPKSPQSDSRSGEIMCAVETKPSESSVDESSIDETNVVTTSDVLPIVARSLEEFPQPSEPKEGISMEVISESVMIPTEATGPGNVTVIDEVVTEETKAETTEKEEEGEEEEESKPKEITKSDVLLVETRALEEFPQPSELKKGMAMKVISEGVVIPTEAASPSNVTLSDEVVTEKAKAETTASNTDANVQSPVSEETPENSVETIAEQKGK</sequence>
<feature type="region of interest" description="Disordered" evidence="1">
    <location>
        <begin position="1296"/>
        <end position="1349"/>
    </location>
</feature>
<dbReference type="PANTHER" id="PTHR33870:SF4">
    <property type="entry name" value="CARDIOMYOPATHY-ASSOCIATED PROTEIN"/>
    <property type="match status" value="1"/>
</dbReference>
<feature type="transmembrane region" description="Helical" evidence="2">
    <location>
        <begin position="24"/>
        <end position="43"/>
    </location>
</feature>
<feature type="compositionally biased region" description="Low complexity" evidence="1">
    <location>
        <begin position="1025"/>
        <end position="1041"/>
    </location>
</feature>
<dbReference type="PANTHER" id="PTHR33870">
    <property type="entry name" value="CARDIOMYOPATHY-ASSOCIATED PROTEIN"/>
    <property type="match status" value="1"/>
</dbReference>
<organism evidence="3 4">
    <name type="scientific">Arabidopsis thaliana</name>
    <name type="common">Mouse-ear cress</name>
    <dbReference type="NCBI Taxonomy" id="3702"/>
    <lineage>
        <taxon>Eukaryota</taxon>
        <taxon>Viridiplantae</taxon>
        <taxon>Streptophyta</taxon>
        <taxon>Embryophyta</taxon>
        <taxon>Tracheophyta</taxon>
        <taxon>Spermatophyta</taxon>
        <taxon>Magnoliopsida</taxon>
        <taxon>eudicotyledons</taxon>
        <taxon>Gunneridae</taxon>
        <taxon>Pentapetalae</taxon>
        <taxon>rosids</taxon>
        <taxon>malvids</taxon>
        <taxon>Brassicales</taxon>
        <taxon>Brassicaceae</taxon>
        <taxon>Camelineae</taxon>
        <taxon>Arabidopsis</taxon>
    </lineage>
</organism>
<feature type="compositionally biased region" description="Acidic residues" evidence="1">
    <location>
        <begin position="1240"/>
        <end position="1250"/>
    </location>
</feature>
<feature type="compositionally biased region" description="Basic and acidic residues" evidence="1">
    <location>
        <begin position="557"/>
        <end position="574"/>
    </location>
</feature>
<evidence type="ECO:0000256" key="1">
    <source>
        <dbReference type="SAM" id="MobiDB-lite"/>
    </source>
</evidence>
<feature type="transmembrane region" description="Helical" evidence="2">
    <location>
        <begin position="50"/>
        <end position="74"/>
    </location>
</feature>
<protein>
    <submittedName>
        <fullName evidence="3">Uncharacterized protein</fullName>
    </submittedName>
</protein>
<feature type="region of interest" description="Disordered" evidence="1">
    <location>
        <begin position="473"/>
        <end position="503"/>
    </location>
</feature>
<feature type="region of interest" description="Disordered" evidence="1">
    <location>
        <begin position="744"/>
        <end position="829"/>
    </location>
</feature>
<feature type="compositionally biased region" description="Basic and acidic residues" evidence="1">
    <location>
        <begin position="347"/>
        <end position="365"/>
    </location>
</feature>
<feature type="region of interest" description="Disordered" evidence="1">
    <location>
        <begin position="1233"/>
        <end position="1259"/>
    </location>
</feature>
<keyword evidence="2" id="KW-0812">Transmembrane</keyword>
<dbReference type="EMBL" id="CACSHJ010000096">
    <property type="protein sequence ID" value="CAA0403317.1"/>
    <property type="molecule type" value="Genomic_DNA"/>
</dbReference>
<accession>A0A5S9Y5D6</accession>
<feature type="compositionally biased region" description="Basic and acidic residues" evidence="1">
    <location>
        <begin position="620"/>
        <end position="630"/>
    </location>
</feature>
<feature type="compositionally biased region" description="Basic and acidic residues" evidence="1">
    <location>
        <begin position="778"/>
        <end position="788"/>
    </location>
</feature>
<dbReference type="Proteomes" id="UP000434276">
    <property type="component" value="Unassembled WGS sequence"/>
</dbReference>
<feature type="region of interest" description="Disordered" evidence="1">
    <location>
        <begin position="284"/>
        <end position="365"/>
    </location>
</feature>
<feature type="compositionally biased region" description="Acidic residues" evidence="1">
    <location>
        <begin position="328"/>
        <end position="346"/>
    </location>
</feature>
<feature type="region of interest" description="Disordered" evidence="1">
    <location>
        <begin position="192"/>
        <end position="264"/>
    </location>
</feature>
<feature type="compositionally biased region" description="Polar residues" evidence="1">
    <location>
        <begin position="534"/>
        <end position="550"/>
    </location>
</feature>
<feature type="compositionally biased region" description="Acidic residues" evidence="1">
    <location>
        <begin position="235"/>
        <end position="247"/>
    </location>
</feature>
<dbReference type="OrthoDB" id="1908091at2759"/>
<keyword evidence="2" id="KW-0472">Membrane</keyword>
<name>A0A5S9Y5D6_ARATH</name>
<dbReference type="ExpressionAtlas" id="A0A5S9Y5D6">
    <property type="expression patterns" value="baseline and differential"/>
</dbReference>
<evidence type="ECO:0000313" key="4">
    <source>
        <dbReference type="Proteomes" id="UP000434276"/>
    </source>
</evidence>
<reference evidence="3 4" key="1">
    <citation type="submission" date="2019-12" db="EMBL/GenBank/DDBJ databases">
        <authorList>
            <person name="Jiao W.-B."/>
            <person name="Schneeberger K."/>
        </authorList>
    </citation>
    <scope>NUCLEOTIDE SEQUENCE [LARGE SCALE GENOMIC DNA]</scope>
    <source>
        <strain evidence="4">cv. C24</strain>
    </source>
</reference>
<feature type="compositionally biased region" description="Low complexity" evidence="1">
    <location>
        <begin position="760"/>
        <end position="776"/>
    </location>
</feature>
<feature type="region of interest" description="Disordered" evidence="1">
    <location>
        <begin position="532"/>
        <end position="674"/>
    </location>
</feature>
<feature type="region of interest" description="Disordered" evidence="1">
    <location>
        <begin position="953"/>
        <end position="995"/>
    </location>
</feature>
<feature type="compositionally biased region" description="Polar residues" evidence="1">
    <location>
        <begin position="953"/>
        <end position="965"/>
    </location>
</feature>
<evidence type="ECO:0000256" key="2">
    <source>
        <dbReference type="SAM" id="Phobius"/>
    </source>
</evidence>
<feature type="compositionally biased region" description="Polar residues" evidence="1">
    <location>
        <begin position="1318"/>
        <end position="1341"/>
    </location>
</feature>
<feature type="compositionally biased region" description="Basic and acidic residues" evidence="1">
    <location>
        <begin position="584"/>
        <end position="612"/>
    </location>
</feature>
<keyword evidence="2" id="KW-1133">Transmembrane helix</keyword>
<proteinExistence type="predicted"/>
<feature type="region of interest" description="Disordered" evidence="1">
    <location>
        <begin position="1016"/>
        <end position="1043"/>
    </location>
</feature>
<gene>
    <name evidence="3" type="ORF">C24_LOCUS22461</name>
</gene>
<feature type="compositionally biased region" description="Low complexity" evidence="1">
    <location>
        <begin position="248"/>
        <end position="262"/>
    </location>
</feature>
<evidence type="ECO:0000313" key="3">
    <source>
        <dbReference type="EMBL" id="CAA0403317.1"/>
    </source>
</evidence>